<dbReference type="AlphaFoldDB" id="A0A0X1T587"/>
<dbReference type="SMART" id="SM00895">
    <property type="entry name" value="FCD"/>
    <property type="match status" value="1"/>
</dbReference>
<dbReference type="Pfam" id="PF00392">
    <property type="entry name" value="GntR"/>
    <property type="match status" value="1"/>
</dbReference>
<proteinExistence type="predicted"/>
<dbReference type="PANTHER" id="PTHR43537:SF49">
    <property type="entry name" value="TRANSCRIPTIONAL REGULATORY PROTEIN"/>
    <property type="match status" value="1"/>
</dbReference>
<organism evidence="5 6">
    <name type="scientific">Pseudomonas agarici</name>
    <dbReference type="NCBI Taxonomy" id="46677"/>
    <lineage>
        <taxon>Bacteria</taxon>
        <taxon>Pseudomonadati</taxon>
        <taxon>Pseudomonadota</taxon>
        <taxon>Gammaproteobacteria</taxon>
        <taxon>Pseudomonadales</taxon>
        <taxon>Pseudomonadaceae</taxon>
        <taxon>Pseudomonas</taxon>
    </lineage>
</organism>
<dbReference type="PANTHER" id="PTHR43537">
    <property type="entry name" value="TRANSCRIPTIONAL REGULATOR, GNTR FAMILY"/>
    <property type="match status" value="1"/>
</dbReference>
<dbReference type="STRING" id="46677.AWM79_17305"/>
<dbReference type="KEGG" id="pagb:AWM79_17305"/>
<sequence length="230" mass="25735">MSASKLHPNFASTIREKIEIEMSEGRYLPGDLLDEKALAERYGVSRTPVREAIQQLLAQGLVYKVARQGAFVSKLSSKELLALVEMLSYMEGLCAMLSARRSPTETVAEMMMMVEACEDAARQNDRETFATANAEFHRILYASTRNAPLAQQVMALRRRSQLYRRNIFHQPGRMAKSAAEHRQIVEFIATNDENGAFRAAVDHIAVAGQSFAEFVMTLPDESLADSDRTT</sequence>
<dbReference type="SMART" id="SM00345">
    <property type="entry name" value="HTH_GNTR"/>
    <property type="match status" value="1"/>
</dbReference>
<dbReference type="SUPFAM" id="SSF46785">
    <property type="entry name" value="Winged helix' DNA-binding domain"/>
    <property type="match status" value="1"/>
</dbReference>
<accession>A0A0X1T587</accession>
<dbReference type="RefSeq" id="WP_060783370.1">
    <property type="nucleotide sequence ID" value="NZ_CP014135.1"/>
</dbReference>
<dbReference type="PROSITE" id="PS50949">
    <property type="entry name" value="HTH_GNTR"/>
    <property type="match status" value="1"/>
</dbReference>
<dbReference type="EMBL" id="CP014135">
    <property type="protein sequence ID" value="AMB86959.1"/>
    <property type="molecule type" value="Genomic_DNA"/>
</dbReference>
<dbReference type="Gene3D" id="1.10.10.10">
    <property type="entry name" value="Winged helix-like DNA-binding domain superfamily/Winged helix DNA-binding domain"/>
    <property type="match status" value="1"/>
</dbReference>
<reference evidence="5 6" key="1">
    <citation type="submission" date="2016-01" db="EMBL/GenBank/DDBJ databases">
        <authorList>
            <person name="McClelland M."/>
            <person name="Jain A."/>
            <person name="Saraogi P."/>
            <person name="Mendelson R."/>
            <person name="Westerman R."/>
            <person name="SanMiguel P."/>
            <person name="Csonka L."/>
        </authorList>
    </citation>
    <scope>NUCLEOTIDE SEQUENCE [LARGE SCALE GENOMIC DNA]</scope>
    <source>
        <strain evidence="5 6">NCPPB 2472</strain>
    </source>
</reference>
<evidence type="ECO:0000256" key="1">
    <source>
        <dbReference type="ARBA" id="ARBA00023015"/>
    </source>
</evidence>
<dbReference type="InterPro" id="IPR011711">
    <property type="entry name" value="GntR_C"/>
</dbReference>
<gene>
    <name evidence="5" type="ORF">AWM79_17305</name>
</gene>
<dbReference type="CDD" id="cd07377">
    <property type="entry name" value="WHTH_GntR"/>
    <property type="match status" value="1"/>
</dbReference>
<dbReference type="SUPFAM" id="SSF48008">
    <property type="entry name" value="GntR ligand-binding domain-like"/>
    <property type="match status" value="1"/>
</dbReference>
<evidence type="ECO:0000256" key="3">
    <source>
        <dbReference type="ARBA" id="ARBA00023163"/>
    </source>
</evidence>
<evidence type="ECO:0000313" key="5">
    <source>
        <dbReference type="EMBL" id="AMB86959.1"/>
    </source>
</evidence>
<dbReference type="Gene3D" id="1.20.120.530">
    <property type="entry name" value="GntR ligand-binding domain-like"/>
    <property type="match status" value="1"/>
</dbReference>
<feature type="domain" description="HTH gntR-type" evidence="4">
    <location>
        <begin position="8"/>
        <end position="75"/>
    </location>
</feature>
<name>A0A0X1T587_PSEAA</name>
<keyword evidence="6" id="KW-1185">Reference proteome</keyword>
<dbReference type="InterPro" id="IPR000524">
    <property type="entry name" value="Tscrpt_reg_HTH_GntR"/>
</dbReference>
<evidence type="ECO:0000256" key="2">
    <source>
        <dbReference type="ARBA" id="ARBA00023125"/>
    </source>
</evidence>
<dbReference type="GO" id="GO:0003700">
    <property type="term" value="F:DNA-binding transcription factor activity"/>
    <property type="evidence" value="ECO:0007669"/>
    <property type="project" value="InterPro"/>
</dbReference>
<evidence type="ECO:0000313" key="6">
    <source>
        <dbReference type="Proteomes" id="UP000063229"/>
    </source>
</evidence>
<dbReference type="GO" id="GO:0003677">
    <property type="term" value="F:DNA binding"/>
    <property type="evidence" value="ECO:0007669"/>
    <property type="project" value="UniProtKB-KW"/>
</dbReference>
<dbReference type="Proteomes" id="UP000063229">
    <property type="component" value="Chromosome"/>
</dbReference>
<keyword evidence="1" id="KW-0805">Transcription regulation</keyword>
<dbReference type="InterPro" id="IPR008920">
    <property type="entry name" value="TF_FadR/GntR_C"/>
</dbReference>
<protein>
    <recommendedName>
        <fullName evidence="4">HTH gntR-type domain-containing protein</fullName>
    </recommendedName>
</protein>
<dbReference type="PRINTS" id="PR00035">
    <property type="entry name" value="HTHGNTR"/>
</dbReference>
<keyword evidence="3" id="KW-0804">Transcription</keyword>
<evidence type="ECO:0000259" key="4">
    <source>
        <dbReference type="PROSITE" id="PS50949"/>
    </source>
</evidence>
<dbReference type="InterPro" id="IPR036390">
    <property type="entry name" value="WH_DNA-bd_sf"/>
</dbReference>
<dbReference type="Pfam" id="PF07729">
    <property type="entry name" value="FCD"/>
    <property type="match status" value="1"/>
</dbReference>
<dbReference type="InterPro" id="IPR036388">
    <property type="entry name" value="WH-like_DNA-bd_sf"/>
</dbReference>
<keyword evidence="2" id="KW-0238">DNA-binding</keyword>